<accession>A0A1I8BTP7</accession>
<dbReference type="InterPro" id="IPR036356">
    <property type="entry name" value="ERp29_C_sf"/>
</dbReference>
<keyword evidence="1" id="KW-1185">Reference proteome</keyword>
<dbReference type="AlphaFoldDB" id="A0A1I8BTP7"/>
<organism evidence="1 2">
    <name type="scientific">Meloidogyne hapla</name>
    <name type="common">Root-knot nematode worm</name>
    <dbReference type="NCBI Taxonomy" id="6305"/>
    <lineage>
        <taxon>Eukaryota</taxon>
        <taxon>Metazoa</taxon>
        <taxon>Ecdysozoa</taxon>
        <taxon>Nematoda</taxon>
        <taxon>Chromadorea</taxon>
        <taxon>Rhabditida</taxon>
        <taxon>Tylenchina</taxon>
        <taxon>Tylenchomorpha</taxon>
        <taxon>Tylenchoidea</taxon>
        <taxon>Meloidogynidae</taxon>
        <taxon>Meloidogyninae</taxon>
        <taxon>Meloidogyne</taxon>
    </lineage>
</organism>
<dbReference type="WBParaSite" id="MhA1_Contig518.frz3.gene4">
    <property type="protein sequence ID" value="MhA1_Contig518.frz3.gene4"/>
    <property type="gene ID" value="MhA1_Contig518.frz3.gene4"/>
</dbReference>
<proteinExistence type="predicted"/>
<evidence type="ECO:0000313" key="2">
    <source>
        <dbReference type="WBParaSite" id="MhA1_Contig518.frz3.gene4"/>
    </source>
</evidence>
<dbReference type="Proteomes" id="UP000095281">
    <property type="component" value="Unplaced"/>
</dbReference>
<name>A0A1I8BTP7_MELHA</name>
<evidence type="ECO:0000313" key="1">
    <source>
        <dbReference type="Proteomes" id="UP000095281"/>
    </source>
</evidence>
<reference evidence="2" key="1">
    <citation type="submission" date="2016-11" db="UniProtKB">
        <authorList>
            <consortium name="WormBaseParasite"/>
        </authorList>
    </citation>
    <scope>IDENTIFICATION</scope>
</reference>
<sequence>MRTGIKRRYVEEENTVDSPQDDKMNTFQVAKLLMSLNEFERNSKENLDNGRKLVIALHECYQLCATIPHIFEIELVLEKIEEEGHKGDPSKLLEYFTLDQILSPIWELLVNKSVDAKKLLYFPYDIHSADEFLDKNRETFIKHGNKAIVDFSNSRIKTADMVLSCIKGILKIFENFNDENLDQNSQIVKKGLSDKEKDDLMEKSDLLKKLYNKILPGDKIMPGVNQVIISENWKGFDDMDEFN</sequence>
<dbReference type="SUPFAM" id="SSF47933">
    <property type="entry name" value="ERP29 C domain-like"/>
    <property type="match status" value="1"/>
</dbReference>
<protein>
    <submittedName>
        <fullName evidence="2">Uncharacterized protein</fullName>
    </submittedName>
</protein>